<dbReference type="InterPro" id="IPR000086">
    <property type="entry name" value="NUDIX_hydrolase_dom"/>
</dbReference>
<dbReference type="Pfam" id="PF00293">
    <property type="entry name" value="NUDIX"/>
    <property type="match status" value="1"/>
</dbReference>
<dbReference type="PANTHER" id="PTHR21340">
    <property type="entry name" value="DIADENOSINE 5,5-P1,P4-TETRAPHOSPHATE PYROPHOSPHOHYDROLASE MUTT"/>
    <property type="match status" value="1"/>
</dbReference>
<sequence>MAQTYVLPKGLKDCGETTAEAAIRETHEATGYRCKLLACTMITRAPEPNVNMIDAPHVVKDATEPFAMTLGSLRKEGGTRITWWYLTIVTDGAKREETQADEADACSEFIEVREAIETLTFQDDKEVARKALSLLEGSEMDPVV</sequence>
<keyword evidence="4" id="KW-1185">Reference proteome</keyword>
<protein>
    <recommendedName>
        <fullName evidence="2">Nudix hydrolase domain-containing protein</fullName>
    </recommendedName>
</protein>
<evidence type="ECO:0000256" key="1">
    <source>
        <dbReference type="ARBA" id="ARBA00022801"/>
    </source>
</evidence>
<name>A0A0C9WE40_9AGAM</name>
<feature type="domain" description="Nudix hydrolase" evidence="2">
    <location>
        <begin position="6"/>
        <end position="41"/>
    </location>
</feature>
<dbReference type="PANTHER" id="PTHR21340:SF0">
    <property type="entry name" value="BIS(5'-NUCLEOSYL)-TETRAPHOSPHATASE [ASYMMETRICAL]"/>
    <property type="match status" value="1"/>
</dbReference>
<dbReference type="OrthoDB" id="10259236at2759"/>
<evidence type="ECO:0000313" key="4">
    <source>
        <dbReference type="Proteomes" id="UP000053820"/>
    </source>
</evidence>
<accession>A0A0C9WE40</accession>
<dbReference type="GO" id="GO:0006167">
    <property type="term" value="P:AMP biosynthetic process"/>
    <property type="evidence" value="ECO:0007669"/>
    <property type="project" value="TreeGrafter"/>
</dbReference>
<dbReference type="GO" id="GO:0006754">
    <property type="term" value="P:ATP biosynthetic process"/>
    <property type="evidence" value="ECO:0007669"/>
    <property type="project" value="TreeGrafter"/>
</dbReference>
<dbReference type="GO" id="GO:0004081">
    <property type="term" value="F:bis(5'-nucleosyl)-tetraphosphatase (asymmetrical) activity"/>
    <property type="evidence" value="ECO:0007669"/>
    <property type="project" value="TreeGrafter"/>
</dbReference>
<organism evidence="3 4">
    <name type="scientific">Hydnomerulius pinastri MD-312</name>
    <dbReference type="NCBI Taxonomy" id="994086"/>
    <lineage>
        <taxon>Eukaryota</taxon>
        <taxon>Fungi</taxon>
        <taxon>Dikarya</taxon>
        <taxon>Basidiomycota</taxon>
        <taxon>Agaricomycotina</taxon>
        <taxon>Agaricomycetes</taxon>
        <taxon>Agaricomycetidae</taxon>
        <taxon>Boletales</taxon>
        <taxon>Boletales incertae sedis</taxon>
        <taxon>Leucogyrophana</taxon>
    </lineage>
</organism>
<dbReference type="SUPFAM" id="SSF55811">
    <property type="entry name" value="Nudix"/>
    <property type="match status" value="1"/>
</dbReference>
<evidence type="ECO:0000259" key="2">
    <source>
        <dbReference type="Pfam" id="PF00293"/>
    </source>
</evidence>
<dbReference type="Gene3D" id="3.90.79.10">
    <property type="entry name" value="Nucleoside Triphosphate Pyrophosphohydrolase"/>
    <property type="match status" value="1"/>
</dbReference>
<dbReference type="InterPro" id="IPR051325">
    <property type="entry name" value="Nudix_hydrolase_domain"/>
</dbReference>
<dbReference type="InterPro" id="IPR015797">
    <property type="entry name" value="NUDIX_hydrolase-like_dom_sf"/>
</dbReference>
<evidence type="ECO:0000313" key="3">
    <source>
        <dbReference type="EMBL" id="KIJ63586.1"/>
    </source>
</evidence>
<dbReference type="Proteomes" id="UP000053820">
    <property type="component" value="Unassembled WGS sequence"/>
</dbReference>
<reference evidence="3 4" key="1">
    <citation type="submission" date="2014-04" db="EMBL/GenBank/DDBJ databases">
        <title>Evolutionary Origins and Diversification of the Mycorrhizal Mutualists.</title>
        <authorList>
            <consortium name="DOE Joint Genome Institute"/>
            <consortium name="Mycorrhizal Genomics Consortium"/>
            <person name="Kohler A."/>
            <person name="Kuo A."/>
            <person name="Nagy L.G."/>
            <person name="Floudas D."/>
            <person name="Copeland A."/>
            <person name="Barry K.W."/>
            <person name="Cichocki N."/>
            <person name="Veneault-Fourrey C."/>
            <person name="LaButti K."/>
            <person name="Lindquist E.A."/>
            <person name="Lipzen A."/>
            <person name="Lundell T."/>
            <person name="Morin E."/>
            <person name="Murat C."/>
            <person name="Riley R."/>
            <person name="Ohm R."/>
            <person name="Sun H."/>
            <person name="Tunlid A."/>
            <person name="Henrissat B."/>
            <person name="Grigoriev I.V."/>
            <person name="Hibbett D.S."/>
            <person name="Martin F."/>
        </authorList>
    </citation>
    <scope>NUCLEOTIDE SEQUENCE [LARGE SCALE GENOMIC DNA]</scope>
    <source>
        <strain evidence="3 4">MD-312</strain>
    </source>
</reference>
<gene>
    <name evidence="3" type="ORF">HYDPIDRAFT_113061</name>
</gene>
<dbReference type="HOGENOM" id="CLU_037162_2_2_1"/>
<keyword evidence="1" id="KW-0378">Hydrolase</keyword>
<proteinExistence type="predicted"/>
<dbReference type="AlphaFoldDB" id="A0A0C9WE40"/>
<dbReference type="EMBL" id="KN839850">
    <property type="protein sequence ID" value="KIJ63586.1"/>
    <property type="molecule type" value="Genomic_DNA"/>
</dbReference>